<dbReference type="PROSITE" id="PS00455">
    <property type="entry name" value="AMP_BINDING"/>
    <property type="match status" value="1"/>
</dbReference>
<dbReference type="InterPro" id="IPR042099">
    <property type="entry name" value="ANL_N_sf"/>
</dbReference>
<evidence type="ECO:0000259" key="4">
    <source>
        <dbReference type="Pfam" id="PF13193"/>
    </source>
</evidence>
<gene>
    <name evidence="6" type="ORF">Purlil1_5802</name>
</gene>
<reference evidence="6 7" key="1">
    <citation type="journal article" date="2024" name="Microbiol. Resour. Announc.">
        <title>Genome annotations for the ascomycete fungi Trichoderma harzianum, Trichoderma aggressivum, and Purpureocillium lilacinum.</title>
        <authorList>
            <person name="Beijen E.P.W."/>
            <person name="Ohm R.A."/>
        </authorList>
    </citation>
    <scope>NUCLEOTIDE SEQUENCE [LARGE SCALE GENOMIC DNA]</scope>
    <source>
        <strain evidence="6 7">CBS 150709</strain>
    </source>
</reference>
<accession>A0ABR0C027</accession>
<comment type="caution">
    <text evidence="6">The sequence shown here is derived from an EMBL/GenBank/DDBJ whole genome shotgun (WGS) entry which is preliminary data.</text>
</comment>
<feature type="domain" description="AMP-dependent synthetase/ligase" evidence="3">
    <location>
        <begin position="76"/>
        <end position="489"/>
    </location>
</feature>
<evidence type="ECO:0000313" key="7">
    <source>
        <dbReference type="Proteomes" id="UP001287286"/>
    </source>
</evidence>
<dbReference type="PANTHER" id="PTHR43347">
    <property type="entry name" value="ACYL-COA SYNTHETASE"/>
    <property type="match status" value="1"/>
</dbReference>
<dbReference type="Pfam" id="PF00501">
    <property type="entry name" value="AMP-binding"/>
    <property type="match status" value="1"/>
</dbReference>
<dbReference type="InterPro" id="IPR000873">
    <property type="entry name" value="AMP-dep_synth/lig_dom"/>
</dbReference>
<dbReference type="EMBL" id="JAWRVI010000018">
    <property type="protein sequence ID" value="KAK4089699.1"/>
    <property type="molecule type" value="Genomic_DNA"/>
</dbReference>
<evidence type="ECO:0008006" key="8">
    <source>
        <dbReference type="Google" id="ProtNLM"/>
    </source>
</evidence>
<dbReference type="PANTHER" id="PTHR43347:SF3">
    <property type="entry name" value="ACYL-COA SYNTHETASE SHORT-CHAIN FAMILY MEMBER 3, MITOCHONDRIAL"/>
    <property type="match status" value="1"/>
</dbReference>
<dbReference type="Gene3D" id="3.40.50.12780">
    <property type="entry name" value="N-terminal domain of ligase-like"/>
    <property type="match status" value="1"/>
</dbReference>
<dbReference type="Pfam" id="PF16177">
    <property type="entry name" value="ACAS_N"/>
    <property type="match status" value="1"/>
</dbReference>
<dbReference type="InterPro" id="IPR025110">
    <property type="entry name" value="AMP-bd_C"/>
</dbReference>
<sequence length="925" mass="99261">MPHIQDDVLRLSLDKPEQFWAHQAGHLSWHTKPTATLHRTKRTLAGGSGVTHDSWEWFPGGEISTCYNCLDRHVEAGNGDEVAVFYDSPVTGTKERYTYSQLLDEVEVLAGALREQGVHKGDVVMLYMPMIPAAVMGILAVNRLGAIHSIVFGGFAPNALAQRIDACQPVALLTASCGIDGTKPPIAYRPLVEEAISLAKHKPPRTIIWQRDQIRWNPTNRSQGQATWQKVVKSARARGVRAGCVPVKSSDPVYIIHTSGTTGAPKGVLRDAGGHAVGLHLSISYLFNIHGPGDVAFTASDIGWVVGHSYIVYAPLLAGAATVLYEGKPVGTPDASAFWRVVEEYKVNMMFTAPTALRAIKRDDPENKSLSQIGERGGLRSLKALFLAGERSEPTLISMYQELLTKYGAPSAHVIDNWWSTEAGSPITGRALVPHAGHDRKTTARDHPPPALKPGSAGKAMPGFDIRIVDDDGAEVAKGTMGNIVLGMPLAPTGFRTLWADEERFYKSYLKRFRGEWLDTGDSGWIDEDGYVHVMSRNDDVLNVSAHRLSSGGIEQAIASHPLVAESCVVGIPDAIKGQLPFAFITLSTPDHPTSAVPDGRVASEIQALVRKQVGAIASLGGIVQGKGMIPKTRSGKTLRRVLRELVDNAVHGDFDKPVAVPSTVEDAGVVEVARAKVREYFEKHGARHGAVEERAKAKLTQSGLPDLDALQRGGGCCPAERRRLVAAVRYEATLGSPRNILFRKPAEAAAFLRAQEGQGKWAPDSVTQKGGTWHSSPVQASAGRLKPQAMLTAPSSQLAASSALICAHPSPPCRPPLTATYLPPGPFKLHRLPFSASRGGRVSVPLLRPGGGGVSLRTPTIIRVLIAFVLLGAEDDLACAEMPTQQFLQSPVWSREPVRKLGGGGGGASFTPGGEAFDLSHRKG</sequence>
<organism evidence="6 7">
    <name type="scientific">Purpureocillium lilacinum</name>
    <name type="common">Paecilomyces lilacinus</name>
    <dbReference type="NCBI Taxonomy" id="33203"/>
    <lineage>
        <taxon>Eukaryota</taxon>
        <taxon>Fungi</taxon>
        <taxon>Dikarya</taxon>
        <taxon>Ascomycota</taxon>
        <taxon>Pezizomycotina</taxon>
        <taxon>Sordariomycetes</taxon>
        <taxon>Hypocreomycetidae</taxon>
        <taxon>Hypocreales</taxon>
        <taxon>Ophiocordycipitaceae</taxon>
        <taxon>Purpureocillium</taxon>
    </lineage>
</organism>
<dbReference type="Gene3D" id="3.30.300.30">
    <property type="match status" value="1"/>
</dbReference>
<dbReference type="Proteomes" id="UP001287286">
    <property type="component" value="Unassembled WGS sequence"/>
</dbReference>
<dbReference type="InterPro" id="IPR032387">
    <property type="entry name" value="ACAS_N"/>
</dbReference>
<dbReference type="InterPro" id="IPR045851">
    <property type="entry name" value="AMP-bd_C_sf"/>
</dbReference>
<evidence type="ECO:0000259" key="5">
    <source>
        <dbReference type="Pfam" id="PF16177"/>
    </source>
</evidence>
<evidence type="ECO:0000256" key="1">
    <source>
        <dbReference type="ARBA" id="ARBA00006432"/>
    </source>
</evidence>
<feature type="region of interest" description="Disordered" evidence="2">
    <location>
        <begin position="902"/>
        <end position="925"/>
    </location>
</feature>
<comment type="similarity">
    <text evidence="1">Belongs to the ATP-dependent AMP-binding enzyme family.</text>
</comment>
<evidence type="ECO:0000313" key="6">
    <source>
        <dbReference type="EMBL" id="KAK4089699.1"/>
    </source>
</evidence>
<evidence type="ECO:0000259" key="3">
    <source>
        <dbReference type="Pfam" id="PF00501"/>
    </source>
</evidence>
<protein>
    <recommendedName>
        <fullName evidence="8">Acetate-CoA ligase</fullName>
    </recommendedName>
</protein>
<dbReference type="SUPFAM" id="SSF56801">
    <property type="entry name" value="Acetyl-CoA synthetase-like"/>
    <property type="match status" value="1"/>
</dbReference>
<feature type="compositionally biased region" description="Basic and acidic residues" evidence="2">
    <location>
        <begin position="437"/>
        <end position="448"/>
    </location>
</feature>
<keyword evidence="7" id="KW-1185">Reference proteome</keyword>
<evidence type="ECO:0000256" key="2">
    <source>
        <dbReference type="SAM" id="MobiDB-lite"/>
    </source>
</evidence>
<name>A0ABR0C027_PURLI</name>
<dbReference type="InterPro" id="IPR020845">
    <property type="entry name" value="AMP-binding_CS"/>
</dbReference>
<feature type="region of interest" description="Disordered" evidence="2">
    <location>
        <begin position="437"/>
        <end position="458"/>
    </location>
</feature>
<proteinExistence type="inferred from homology"/>
<feature type="domain" description="Acetyl-coenzyme A synthetase N-terminal" evidence="5">
    <location>
        <begin position="7"/>
        <end position="69"/>
    </location>
</feature>
<dbReference type="Pfam" id="PF13193">
    <property type="entry name" value="AMP-binding_C"/>
    <property type="match status" value="1"/>
</dbReference>
<feature type="domain" description="AMP-binding enzyme C-terminal" evidence="4">
    <location>
        <begin position="554"/>
        <end position="637"/>
    </location>
</feature>